<dbReference type="EMBL" id="QGNW01000012">
    <property type="protein sequence ID" value="RVX17862.1"/>
    <property type="molecule type" value="Genomic_DNA"/>
</dbReference>
<evidence type="ECO:0000313" key="2">
    <source>
        <dbReference type="Proteomes" id="UP000288805"/>
    </source>
</evidence>
<evidence type="ECO:0000313" key="1">
    <source>
        <dbReference type="EMBL" id="RVX17862.1"/>
    </source>
</evidence>
<accession>A0A438K9I5</accession>
<comment type="caution">
    <text evidence="1">The sequence shown here is derived from an EMBL/GenBank/DDBJ whole genome shotgun (WGS) entry which is preliminary data.</text>
</comment>
<protein>
    <submittedName>
        <fullName evidence="1">Uncharacterized protein</fullName>
    </submittedName>
</protein>
<sequence length="53" mass="6170">MGHHSSSLLLYTRHCYLKVLVIQSLFFILRENIFEDSQLFCPLLTGSIPIFID</sequence>
<dbReference type="AlphaFoldDB" id="A0A438K9I5"/>
<reference evidence="1 2" key="1">
    <citation type="journal article" date="2018" name="PLoS Genet.">
        <title>Population sequencing reveals clonal diversity and ancestral inbreeding in the grapevine cultivar Chardonnay.</title>
        <authorList>
            <person name="Roach M.J."/>
            <person name="Johnson D.L."/>
            <person name="Bohlmann J."/>
            <person name="van Vuuren H.J."/>
            <person name="Jones S.J."/>
            <person name="Pretorius I.S."/>
            <person name="Schmidt S.A."/>
            <person name="Borneman A.R."/>
        </authorList>
    </citation>
    <scope>NUCLEOTIDE SEQUENCE [LARGE SCALE GENOMIC DNA]</scope>
    <source>
        <strain evidence="2">cv. Chardonnay</strain>
        <tissue evidence="1">Leaf</tissue>
    </source>
</reference>
<gene>
    <name evidence="1" type="ORF">CK203_004398</name>
</gene>
<proteinExistence type="predicted"/>
<organism evidence="1 2">
    <name type="scientific">Vitis vinifera</name>
    <name type="common">Grape</name>
    <dbReference type="NCBI Taxonomy" id="29760"/>
    <lineage>
        <taxon>Eukaryota</taxon>
        <taxon>Viridiplantae</taxon>
        <taxon>Streptophyta</taxon>
        <taxon>Embryophyta</taxon>
        <taxon>Tracheophyta</taxon>
        <taxon>Spermatophyta</taxon>
        <taxon>Magnoliopsida</taxon>
        <taxon>eudicotyledons</taxon>
        <taxon>Gunneridae</taxon>
        <taxon>Pentapetalae</taxon>
        <taxon>rosids</taxon>
        <taxon>Vitales</taxon>
        <taxon>Vitaceae</taxon>
        <taxon>Viteae</taxon>
        <taxon>Vitis</taxon>
    </lineage>
</organism>
<dbReference type="Proteomes" id="UP000288805">
    <property type="component" value="Unassembled WGS sequence"/>
</dbReference>
<name>A0A438K9I5_VITVI</name>